<protein>
    <submittedName>
        <fullName evidence="1">Uncharacterized protein</fullName>
    </submittedName>
</protein>
<proteinExistence type="predicted"/>
<gene>
    <name evidence="1" type="ORF">AABD74_15830</name>
</gene>
<sequence length="135" mass="16099">MSQFRYSICEPTNPNIIEKGKIDSSEILELVNNFPWKKYLHEMENIKDPYYSPSLEFENLNNKNGLSISAVGTYEKFEFYVFFKRPKMQKTWFGLSEKLNNNYTSELLDQNEEKTMEIVKALVNDDLNFLERKFK</sequence>
<organism evidence="1 2">
    <name type="scientific">Flavobacterium soyae</name>
    <dbReference type="NCBI Taxonomy" id="2903098"/>
    <lineage>
        <taxon>Bacteria</taxon>
        <taxon>Pseudomonadati</taxon>
        <taxon>Bacteroidota</taxon>
        <taxon>Flavobacteriia</taxon>
        <taxon>Flavobacteriales</taxon>
        <taxon>Flavobacteriaceae</taxon>
        <taxon>Flavobacterium</taxon>
    </lineage>
</organism>
<reference evidence="1 2" key="1">
    <citation type="submission" date="2024-03" db="EMBL/GenBank/DDBJ databases">
        <title>Flavobacterium soyae.</title>
        <authorList>
            <person name="Zheng W."/>
        </authorList>
    </citation>
    <scope>NUCLEOTIDE SEQUENCE [LARGE SCALE GENOMIC DNA]</scope>
    <source>
        <strain evidence="1 2">55</strain>
    </source>
</reference>
<name>A0ABZ2UEM9_9FLAO</name>
<dbReference type="Proteomes" id="UP001623852">
    <property type="component" value="Chromosome"/>
</dbReference>
<accession>A0ABZ2UEM9</accession>
<evidence type="ECO:0000313" key="2">
    <source>
        <dbReference type="Proteomes" id="UP001623852"/>
    </source>
</evidence>
<keyword evidence="2" id="KW-1185">Reference proteome</keyword>
<evidence type="ECO:0000313" key="1">
    <source>
        <dbReference type="EMBL" id="WYZ18629.1"/>
    </source>
</evidence>
<dbReference type="EMBL" id="CP150845">
    <property type="protein sequence ID" value="WYZ18629.1"/>
    <property type="molecule type" value="Genomic_DNA"/>
</dbReference>
<dbReference type="RefSeq" id="WP_232678341.1">
    <property type="nucleotide sequence ID" value="NZ_CP150845.1"/>
</dbReference>